<dbReference type="GO" id="GO:0030145">
    <property type="term" value="F:manganese ion binding"/>
    <property type="evidence" value="ECO:0007669"/>
    <property type="project" value="InterPro"/>
</dbReference>
<dbReference type="InterPro" id="IPR043472">
    <property type="entry name" value="Macro_dom-like"/>
</dbReference>
<evidence type="ECO:0000313" key="10">
    <source>
        <dbReference type="Proteomes" id="UP001622370"/>
    </source>
</evidence>
<evidence type="ECO:0000256" key="4">
    <source>
        <dbReference type="ARBA" id="ARBA00022801"/>
    </source>
</evidence>
<name>A0A250FXL8_9FLAO</name>
<keyword evidence="5" id="KW-0464">Manganese</keyword>
<reference evidence="8" key="4">
    <citation type="submission" date="2024-10" db="EMBL/GenBank/DDBJ databases">
        <authorList>
            <person name="Bergman P."/>
            <person name="Andersson A.F."/>
            <person name="Zangenah S."/>
            <person name="Abbasi N."/>
        </authorList>
    </citation>
    <scope>NUCLEOTIDE SEQUENCE</scope>
    <source>
        <strain evidence="8">W5</strain>
    </source>
</reference>
<evidence type="ECO:0000313" key="7">
    <source>
        <dbReference type="EMBL" id="ATA89731.1"/>
    </source>
</evidence>
<reference evidence="9" key="3">
    <citation type="submission" date="2017-06" db="EMBL/GenBank/DDBJ databases">
        <title>Capnocytophaga spp. assemblies.</title>
        <authorList>
            <person name="Gulvik C.A."/>
        </authorList>
    </citation>
    <scope>NUCLEOTIDE SEQUENCE [LARGE SCALE GENOMIC DNA]</scope>
    <source>
        <strain evidence="9">H2177</strain>
    </source>
</reference>
<dbReference type="PRINTS" id="PR00481">
    <property type="entry name" value="LAMNOPPTDASE"/>
</dbReference>
<protein>
    <submittedName>
        <fullName evidence="8">Leucyl aminopeptidase family protein</fullName>
    </submittedName>
    <submittedName>
        <fullName evidence="7">Peptidase M17</fullName>
    </submittedName>
</protein>
<dbReference type="Proteomes" id="UP001622370">
    <property type="component" value="Unassembled WGS sequence"/>
</dbReference>
<evidence type="ECO:0000256" key="2">
    <source>
        <dbReference type="ARBA" id="ARBA00022438"/>
    </source>
</evidence>
<dbReference type="SUPFAM" id="SSF52949">
    <property type="entry name" value="Macro domain-like"/>
    <property type="match status" value="1"/>
</dbReference>
<keyword evidence="3" id="KW-0645">Protease</keyword>
<dbReference type="KEGG" id="csto:CGC58_08315"/>
<gene>
    <name evidence="8" type="ORF">ACI76L_10220</name>
    <name evidence="7" type="ORF">CGC58_08315</name>
</gene>
<accession>A0A250FXL8</accession>
<sequence length="474" mass="52631">MKIQLFKNIEEEQLIDVTIYITESLNSLPATLYPYLEKYFEKKKNVVISIPTLEEPLVIALILEKSEKESVNNEKARLIGNEILTLLKKEEYLTARIISAVEDEMALMVLEGMLLSDYHFTKYKTKEEEKKEKDIQVYTEIAEDKIIELVGLLETVSIARNLVNEPPSVLTTTRFSEEITNLGNRYGFDVNVLSKSQIKKLRMGGLLGVNAGSDVPPTFNILTWRPQDAKNQQPYIFVGKGVVYDTGGYNVKPGSYMDTMKSDMAGAAAVVGLLCAVAQNKLPIHVIGLIPATDNRINSNAFVSDDVLTMMNGTTVEVKNTDAEGRLILADALVYAQNLNPKIVIDLATLTGAAARVTGHYGSAFMGNASAEIKQSLQQSGEMVFERLVELPFWEEFAEDLESPIADIKNLGKPEGGASSAGKFLEHFTNYPWLHIDIAGTAFLTAPYRYFKPGATGVGIRLLYHFLKKEENIL</sequence>
<evidence type="ECO:0000313" key="8">
    <source>
        <dbReference type="EMBL" id="MFK8294158.1"/>
    </source>
</evidence>
<dbReference type="Gene3D" id="3.40.630.10">
    <property type="entry name" value="Zn peptidases"/>
    <property type="match status" value="1"/>
</dbReference>
<dbReference type="EMBL" id="JBJGWJ010000008">
    <property type="protein sequence ID" value="MFK8294158.1"/>
    <property type="molecule type" value="Genomic_DNA"/>
</dbReference>
<dbReference type="GO" id="GO:0006508">
    <property type="term" value="P:proteolysis"/>
    <property type="evidence" value="ECO:0007669"/>
    <property type="project" value="UniProtKB-KW"/>
</dbReference>
<evidence type="ECO:0000256" key="1">
    <source>
        <dbReference type="ARBA" id="ARBA00009528"/>
    </source>
</evidence>
<keyword evidence="2 8" id="KW-0031">Aminopeptidase</keyword>
<organism evidence="7 9">
    <name type="scientific">Capnocytophaga stomatis</name>
    <dbReference type="NCBI Taxonomy" id="1848904"/>
    <lineage>
        <taxon>Bacteria</taxon>
        <taxon>Pseudomonadati</taxon>
        <taxon>Bacteroidota</taxon>
        <taxon>Flavobacteriia</taxon>
        <taxon>Flavobacteriales</taxon>
        <taxon>Flavobacteriaceae</taxon>
        <taxon>Capnocytophaga</taxon>
    </lineage>
</organism>
<dbReference type="PROSITE" id="PS00631">
    <property type="entry name" value="CYTOSOL_AP"/>
    <property type="match status" value="1"/>
</dbReference>
<dbReference type="Proteomes" id="UP000217348">
    <property type="component" value="Chromosome"/>
</dbReference>
<evidence type="ECO:0000256" key="5">
    <source>
        <dbReference type="ARBA" id="ARBA00023211"/>
    </source>
</evidence>
<reference evidence="8 10" key="1">
    <citation type="journal article" date="2016" name="Sci. Rep.">
        <title>Whole genome sequencing identifies a novel species of the genus Capnocytophaga isolated from dog and cat bite wounds in humans.</title>
        <authorList>
            <person name="Zangenah S."/>
            <person name="Abbasi N."/>
            <person name="Andersson A.F."/>
            <person name="Bergman P."/>
        </authorList>
    </citation>
    <scope>NUCLEOTIDE SEQUENCE [LARGE SCALE GENOMIC DNA]</scope>
    <source>
        <strain evidence="8 10">W5</strain>
    </source>
</reference>
<dbReference type="SUPFAM" id="SSF53187">
    <property type="entry name" value="Zn-dependent exopeptidases"/>
    <property type="match status" value="1"/>
</dbReference>
<dbReference type="RefSeq" id="WP_095896302.1">
    <property type="nucleotide sequence ID" value="NZ_BOPJ01000012.1"/>
</dbReference>
<dbReference type="OrthoDB" id="9809354at2"/>
<comment type="similarity">
    <text evidence="1">Belongs to the peptidase M17 family.</text>
</comment>
<evidence type="ECO:0000313" key="9">
    <source>
        <dbReference type="Proteomes" id="UP000217348"/>
    </source>
</evidence>
<dbReference type="Pfam" id="PF00883">
    <property type="entry name" value="Peptidase_M17"/>
    <property type="match status" value="1"/>
</dbReference>
<dbReference type="InterPro" id="IPR011356">
    <property type="entry name" value="Leucine_aapep/pepB"/>
</dbReference>
<dbReference type="Gene3D" id="3.40.220.10">
    <property type="entry name" value="Leucine Aminopeptidase, subunit E, domain 1"/>
    <property type="match status" value="1"/>
</dbReference>
<dbReference type="PANTHER" id="PTHR11963">
    <property type="entry name" value="LEUCINE AMINOPEPTIDASE-RELATED"/>
    <property type="match status" value="1"/>
</dbReference>
<proteinExistence type="inferred from homology"/>
<dbReference type="EMBL" id="CP022387">
    <property type="protein sequence ID" value="ATA89731.1"/>
    <property type="molecule type" value="Genomic_DNA"/>
</dbReference>
<dbReference type="GO" id="GO:0005737">
    <property type="term" value="C:cytoplasm"/>
    <property type="evidence" value="ECO:0007669"/>
    <property type="project" value="InterPro"/>
</dbReference>
<dbReference type="GO" id="GO:0070006">
    <property type="term" value="F:metalloaminopeptidase activity"/>
    <property type="evidence" value="ECO:0007669"/>
    <property type="project" value="InterPro"/>
</dbReference>
<reference evidence="7" key="2">
    <citation type="journal article" date="2017" name="Genome Announc.">
        <title>Twelve Complete Reference Genomes of Clinical Isolates in the Capnocytophaga Genus.</title>
        <authorList>
            <person name="Villarma A."/>
            <person name="Gulvik C.A."/>
            <person name="Rowe L.A."/>
            <person name="Sheth M."/>
            <person name="Juieng P."/>
            <person name="Nicholson A.C."/>
            <person name="Loparev V.N."/>
            <person name="McQuiston J.R."/>
        </authorList>
    </citation>
    <scope>NUCLEOTIDE SEQUENCE</scope>
    <source>
        <strain evidence="7">H2177</strain>
    </source>
</reference>
<keyword evidence="4" id="KW-0378">Hydrolase</keyword>
<evidence type="ECO:0000256" key="3">
    <source>
        <dbReference type="ARBA" id="ARBA00022670"/>
    </source>
</evidence>
<feature type="domain" description="Cytosol aminopeptidase" evidence="6">
    <location>
        <begin position="320"/>
        <end position="327"/>
    </location>
</feature>
<evidence type="ECO:0000259" key="6">
    <source>
        <dbReference type="PROSITE" id="PS00631"/>
    </source>
</evidence>
<dbReference type="AlphaFoldDB" id="A0A250FXL8"/>
<keyword evidence="10" id="KW-1185">Reference proteome</keyword>
<dbReference type="PANTHER" id="PTHR11963:SF23">
    <property type="entry name" value="CYTOSOL AMINOPEPTIDASE"/>
    <property type="match status" value="1"/>
</dbReference>
<dbReference type="CDD" id="cd00433">
    <property type="entry name" value="Peptidase_M17"/>
    <property type="match status" value="1"/>
</dbReference>
<dbReference type="InterPro" id="IPR000819">
    <property type="entry name" value="Peptidase_M17_C"/>
</dbReference>